<keyword evidence="2" id="KW-0597">Phosphoprotein</keyword>
<feature type="domain" description="PID" evidence="4">
    <location>
        <begin position="84"/>
        <end position="211"/>
    </location>
</feature>
<evidence type="ECO:0000313" key="7">
    <source>
        <dbReference type="Proteomes" id="UP000663828"/>
    </source>
</evidence>
<dbReference type="Gene3D" id="2.30.29.30">
    <property type="entry name" value="Pleckstrin-homology domain (PH domain)/Phosphotyrosine-binding domain (PTB)"/>
    <property type="match status" value="1"/>
</dbReference>
<evidence type="ECO:0000313" key="6">
    <source>
        <dbReference type="EMBL" id="CAF1017017.1"/>
    </source>
</evidence>
<dbReference type="SUPFAM" id="SSF50729">
    <property type="entry name" value="PH domain-like"/>
    <property type="match status" value="1"/>
</dbReference>
<feature type="region of interest" description="Disordered" evidence="3">
    <location>
        <begin position="25"/>
        <end position="76"/>
    </location>
</feature>
<evidence type="ECO:0000313" key="5">
    <source>
        <dbReference type="EMBL" id="CAF0810835.1"/>
    </source>
</evidence>
<dbReference type="Proteomes" id="UP000663828">
    <property type="component" value="Unassembled WGS sequence"/>
</dbReference>
<dbReference type="SMART" id="SM00462">
    <property type="entry name" value="PTB"/>
    <property type="match status" value="1"/>
</dbReference>
<feature type="compositionally biased region" description="Low complexity" evidence="3">
    <location>
        <begin position="417"/>
        <end position="427"/>
    </location>
</feature>
<gene>
    <name evidence="6" type="ORF">EDS130_LOCUS15686</name>
    <name evidence="5" type="ORF">XAT740_LOCUS3455</name>
</gene>
<organism evidence="6 8">
    <name type="scientific">Adineta ricciae</name>
    <name type="common">Rotifer</name>
    <dbReference type="NCBI Taxonomy" id="249248"/>
    <lineage>
        <taxon>Eukaryota</taxon>
        <taxon>Metazoa</taxon>
        <taxon>Spiralia</taxon>
        <taxon>Gnathifera</taxon>
        <taxon>Rotifera</taxon>
        <taxon>Eurotatoria</taxon>
        <taxon>Bdelloidea</taxon>
        <taxon>Adinetida</taxon>
        <taxon>Adinetidae</taxon>
        <taxon>Adineta</taxon>
    </lineage>
</organism>
<feature type="compositionally biased region" description="Polar residues" evidence="3">
    <location>
        <begin position="253"/>
        <end position="269"/>
    </location>
</feature>
<dbReference type="Pfam" id="PF00640">
    <property type="entry name" value="PID"/>
    <property type="match status" value="1"/>
</dbReference>
<dbReference type="OrthoDB" id="10070446at2759"/>
<dbReference type="PANTHER" id="PTHR47368">
    <property type="entry name" value="NUMB"/>
    <property type="match status" value="1"/>
</dbReference>
<feature type="region of interest" description="Disordered" evidence="3">
    <location>
        <begin position="417"/>
        <end position="446"/>
    </location>
</feature>
<proteinExistence type="predicted"/>
<evidence type="ECO:0000313" key="8">
    <source>
        <dbReference type="Proteomes" id="UP000663852"/>
    </source>
</evidence>
<accession>A0A814I030</accession>
<feature type="compositionally biased region" description="Basic and acidic residues" evidence="3">
    <location>
        <begin position="64"/>
        <end position="76"/>
    </location>
</feature>
<feature type="compositionally biased region" description="Low complexity" evidence="3">
    <location>
        <begin position="54"/>
        <end position="63"/>
    </location>
</feature>
<feature type="compositionally biased region" description="Basic and acidic residues" evidence="3">
    <location>
        <begin position="26"/>
        <end position="41"/>
    </location>
</feature>
<keyword evidence="7" id="KW-1185">Reference proteome</keyword>
<dbReference type="InterPro" id="IPR011993">
    <property type="entry name" value="PH-like_dom_sf"/>
</dbReference>
<dbReference type="EMBL" id="CAJNOR010000132">
    <property type="protein sequence ID" value="CAF0810835.1"/>
    <property type="molecule type" value="Genomic_DNA"/>
</dbReference>
<dbReference type="EMBL" id="CAJNOJ010000067">
    <property type="protein sequence ID" value="CAF1017017.1"/>
    <property type="molecule type" value="Genomic_DNA"/>
</dbReference>
<dbReference type="InterPro" id="IPR016698">
    <property type="entry name" value="Numb/numb-like"/>
</dbReference>
<keyword evidence="1" id="KW-0217">Developmental protein</keyword>
<dbReference type="CDD" id="cd01268">
    <property type="entry name" value="PTB_Numb"/>
    <property type="match status" value="1"/>
</dbReference>
<protein>
    <recommendedName>
        <fullName evidence="4">PID domain-containing protein</fullName>
    </recommendedName>
</protein>
<reference evidence="6" key="1">
    <citation type="submission" date="2021-02" db="EMBL/GenBank/DDBJ databases">
        <authorList>
            <person name="Nowell W R."/>
        </authorList>
    </citation>
    <scope>NUCLEOTIDE SEQUENCE</scope>
</reference>
<dbReference type="GO" id="GO:0005737">
    <property type="term" value="C:cytoplasm"/>
    <property type="evidence" value="ECO:0007669"/>
    <property type="project" value="TreeGrafter"/>
</dbReference>
<dbReference type="PROSITE" id="PS01179">
    <property type="entry name" value="PID"/>
    <property type="match status" value="1"/>
</dbReference>
<dbReference type="AlphaFoldDB" id="A0A814I030"/>
<evidence type="ECO:0000259" key="4">
    <source>
        <dbReference type="PROSITE" id="PS01179"/>
    </source>
</evidence>
<feature type="region of interest" description="Disordered" evidence="3">
    <location>
        <begin position="247"/>
        <end position="283"/>
    </location>
</feature>
<evidence type="ECO:0000256" key="3">
    <source>
        <dbReference type="SAM" id="MobiDB-lite"/>
    </source>
</evidence>
<comment type="caution">
    <text evidence="6">The sequence shown here is derived from an EMBL/GenBank/DDBJ whole genome shotgun (WGS) entry which is preliminary data.</text>
</comment>
<name>A0A814I030_ADIRI</name>
<dbReference type="InterPro" id="IPR006020">
    <property type="entry name" value="PTB/PI_dom"/>
</dbReference>
<evidence type="ECO:0000256" key="1">
    <source>
        <dbReference type="ARBA" id="ARBA00022473"/>
    </source>
</evidence>
<dbReference type="PANTHER" id="PTHR47368:SF2">
    <property type="entry name" value="PID DOMAIN-CONTAINING PROTEIN"/>
    <property type="match status" value="1"/>
</dbReference>
<sequence>MGAEISRRHQSTNIGSDTFSTALTHTDLKKSTKHNQMDRLKRTFSFHQKKKDNSSTNNKNSTNKNEKKPIQWHDDDKSVRDGTCSFNVKYLGSVEVQESRGMHVCEQAIQALLNQKVKHTKAILYISGDSLRVVDETSKGLIVDQTIEKVSFCAPDRFHDKGFAYICRDGTTRRWLCHGFLSIKETGERLSHAVGCAFQICLERKQQRDRECSVTVEYTPNGTSFTRFGSFRSTSILERLIDPQSAIIPESTPCPSVKTSVDSSSQKSNLMERPRPKGSKSEPFVRSMSMRTDDFNQTAIGAFKRQSSLRPGDLSTIQEMKFKDPYINTITEEVESQIAANELSKLSLFQSSNKNNHNHVSLPIHNVPTIPPCQTNIPEQTTVSLTDAFTSNLTALMQSNHPVNPFSPYGYSMAAQAQSSSAHHQQSTVFTPKRGTNPFDDDLIRR</sequence>
<evidence type="ECO:0000256" key="2">
    <source>
        <dbReference type="ARBA" id="ARBA00022553"/>
    </source>
</evidence>
<dbReference type="Proteomes" id="UP000663852">
    <property type="component" value="Unassembled WGS sequence"/>
</dbReference>